<dbReference type="InterPro" id="IPR005676">
    <property type="entry name" value="Asp_semi-ald_DH_pep-lack"/>
</dbReference>
<dbReference type="InterPro" id="IPR000319">
    <property type="entry name" value="Asp-semialdehyde_DH_CS"/>
</dbReference>
<keyword evidence="6" id="KW-0028">Amino-acid biosynthesis</keyword>
<dbReference type="CDD" id="cd18130">
    <property type="entry name" value="ASADH_C_arch_fung_like"/>
    <property type="match status" value="1"/>
</dbReference>
<evidence type="ECO:0000256" key="13">
    <source>
        <dbReference type="PIRSR" id="PIRSR000148-1"/>
    </source>
</evidence>
<dbReference type="PIRSF" id="PIRSF000148">
    <property type="entry name" value="ASA_dh"/>
    <property type="match status" value="1"/>
</dbReference>
<dbReference type="PROSITE" id="PS01103">
    <property type="entry name" value="ASD"/>
    <property type="match status" value="1"/>
</dbReference>
<dbReference type="EC" id="1.2.1.11" evidence="5"/>
<dbReference type="Gene3D" id="3.40.50.720">
    <property type="entry name" value="NAD(P)-binding Rossmann-like Domain"/>
    <property type="match status" value="1"/>
</dbReference>
<dbReference type="UniPathway" id="UPA00034">
    <property type="reaction ID" value="UER00016"/>
</dbReference>
<dbReference type="SUPFAM" id="SSF51735">
    <property type="entry name" value="NAD(P)-binding Rossmann-fold domains"/>
    <property type="match status" value="1"/>
</dbReference>
<evidence type="ECO:0000256" key="9">
    <source>
        <dbReference type="ARBA" id="ARBA00022915"/>
    </source>
</evidence>
<dbReference type="GO" id="GO:0009089">
    <property type="term" value="P:lysine biosynthetic process via diaminopimelate"/>
    <property type="evidence" value="ECO:0007669"/>
    <property type="project" value="UniProtKB-UniPathway"/>
</dbReference>
<keyword evidence="12" id="KW-0486">Methionine biosynthesis</keyword>
<dbReference type="EMBL" id="NPDN01000007">
    <property type="protein sequence ID" value="PJZ24684.1"/>
    <property type="molecule type" value="Genomic_DNA"/>
</dbReference>
<dbReference type="FunFam" id="3.30.360.10:FF:000016">
    <property type="entry name" value="Probable aspartate-semialdehyde dehydrogenase"/>
    <property type="match status" value="1"/>
</dbReference>
<dbReference type="SUPFAM" id="SSF55347">
    <property type="entry name" value="Glyceraldehyde-3-phosphate dehydrogenase-like, C-terminal domain"/>
    <property type="match status" value="1"/>
</dbReference>
<dbReference type="InterPro" id="IPR012280">
    <property type="entry name" value="Semialdhyde_DH_dimer_dom"/>
</dbReference>
<feature type="active site" description="Acyl-thioester intermediate" evidence="13">
    <location>
        <position position="148"/>
    </location>
</feature>
<dbReference type="AlphaFoldDB" id="A0A2M9XAK3"/>
<dbReference type="NCBIfam" id="NF006416">
    <property type="entry name" value="PRK08664.1"/>
    <property type="match status" value="1"/>
</dbReference>
<proteinExistence type="inferred from homology"/>
<comment type="caution">
    <text evidence="15">The sequence shown here is derived from an EMBL/GenBank/DDBJ whole genome shotgun (WGS) entry which is preliminary data.</text>
</comment>
<dbReference type="GO" id="GO:0009088">
    <property type="term" value="P:threonine biosynthetic process"/>
    <property type="evidence" value="ECO:0007669"/>
    <property type="project" value="UniProtKB-UniPathway"/>
</dbReference>
<dbReference type="SMART" id="SM00859">
    <property type="entry name" value="Semialdhyde_dh"/>
    <property type="match status" value="1"/>
</dbReference>
<dbReference type="Gene3D" id="3.30.360.10">
    <property type="entry name" value="Dihydrodipicolinate Reductase, domain 2"/>
    <property type="match status" value="1"/>
</dbReference>
<evidence type="ECO:0000259" key="14">
    <source>
        <dbReference type="SMART" id="SM00859"/>
    </source>
</evidence>
<feature type="active site" description="Proton acceptor" evidence="13">
    <location>
        <position position="241"/>
    </location>
</feature>
<gene>
    <name evidence="15" type="primary">asd</name>
    <name evidence="15" type="ORF">CH357_13920</name>
</gene>
<dbReference type="UniPathway" id="UPA00050">
    <property type="reaction ID" value="UER00463"/>
</dbReference>
<keyword evidence="10" id="KW-0560">Oxidoreductase</keyword>
<dbReference type="InterPro" id="IPR036291">
    <property type="entry name" value="NAD(P)-bd_dom_sf"/>
</dbReference>
<dbReference type="InterPro" id="IPR000534">
    <property type="entry name" value="Semialdehyde_DH_NAD-bd"/>
</dbReference>
<keyword evidence="16" id="KW-1185">Reference proteome</keyword>
<dbReference type="Pfam" id="PF02774">
    <property type="entry name" value="Semialdhyde_dhC"/>
    <property type="match status" value="1"/>
</dbReference>
<dbReference type="GO" id="GO:0004073">
    <property type="term" value="F:aspartate-semialdehyde dehydrogenase activity"/>
    <property type="evidence" value="ECO:0007669"/>
    <property type="project" value="UniProtKB-EC"/>
</dbReference>
<comment type="function">
    <text evidence="1">Catalyzes the NADPH-dependent formation of L-aspartate-semialdehyde (L-ASA) by the reductive dephosphorylation of L-aspartyl-4-phosphate.</text>
</comment>
<dbReference type="CDD" id="cd02315">
    <property type="entry name" value="ScASADH_like_N"/>
    <property type="match status" value="1"/>
</dbReference>
<keyword evidence="11" id="KW-0457">Lysine biosynthesis</keyword>
<evidence type="ECO:0000256" key="6">
    <source>
        <dbReference type="ARBA" id="ARBA00022605"/>
    </source>
</evidence>
<reference evidence="15 16" key="1">
    <citation type="submission" date="2017-07" db="EMBL/GenBank/DDBJ databases">
        <title>Leptospira spp. isolated from tropical soils.</title>
        <authorList>
            <person name="Thibeaux R."/>
            <person name="Iraola G."/>
            <person name="Ferres I."/>
            <person name="Bierque E."/>
            <person name="Girault D."/>
            <person name="Soupe-Gilbert M.-E."/>
            <person name="Picardeau M."/>
            <person name="Goarant C."/>
        </authorList>
    </citation>
    <scope>NUCLEOTIDE SEQUENCE [LARGE SCALE GENOMIC DNA]</scope>
    <source>
        <strain evidence="15 16">MCA1-C-A1</strain>
    </source>
</reference>
<keyword evidence="7" id="KW-0791">Threonine biosynthesis</keyword>
<dbReference type="Pfam" id="PF01118">
    <property type="entry name" value="Semialdhyde_dh"/>
    <property type="match status" value="1"/>
</dbReference>
<accession>A0A2M9XAK3</accession>
<evidence type="ECO:0000256" key="11">
    <source>
        <dbReference type="ARBA" id="ARBA00023154"/>
    </source>
</evidence>
<dbReference type="PANTHER" id="PTHR46718">
    <property type="entry name" value="ASPARTATE-SEMIALDEHYDE DEHYDROGENASE"/>
    <property type="match status" value="1"/>
</dbReference>
<protein>
    <recommendedName>
        <fullName evidence="5">aspartate-semialdehyde dehydrogenase</fullName>
        <ecNumber evidence="5">1.2.1.11</ecNumber>
    </recommendedName>
</protein>
<evidence type="ECO:0000256" key="10">
    <source>
        <dbReference type="ARBA" id="ARBA00023002"/>
    </source>
</evidence>
<evidence type="ECO:0000256" key="4">
    <source>
        <dbReference type="ARBA" id="ARBA00010584"/>
    </source>
</evidence>
<comment type="pathway">
    <text evidence="3">Amino-acid biosynthesis; L-threonine biosynthesis; L-threonine from L-aspartate: step 2/5.</text>
</comment>
<dbReference type="GO" id="GO:0009086">
    <property type="term" value="P:methionine biosynthetic process"/>
    <property type="evidence" value="ECO:0007669"/>
    <property type="project" value="UniProtKB-KW"/>
</dbReference>
<feature type="domain" description="Semialdehyde dehydrogenase NAD-binding" evidence="14">
    <location>
        <begin position="5"/>
        <end position="133"/>
    </location>
</feature>
<dbReference type="GO" id="GO:0046983">
    <property type="term" value="F:protein dimerization activity"/>
    <property type="evidence" value="ECO:0007669"/>
    <property type="project" value="InterPro"/>
</dbReference>
<dbReference type="OrthoDB" id="9805684at2"/>
<sequence length="348" mass="38044">MSKINVAVLGATGSVGQRFIQLLENHPYFQVTHLCASENSAGKTYADVMKKRWKISGDIPKYARDIIITLPDPKITQGVKLAFSGLDASIAGEVETSFAEAGIHIISNSKNHRMVENVPLLSAEVNANHLDVISSQKTPGKIITNSNCTIMGVTISLKPLYEKFGIESVMLFSMQAISGAGYPGVPTMDILGNVVPFIGGEEDKAEIEPLKCLGKTEGGKIVNADFKISAHCNRVPVFDGHTVCVSVKFKRTPTESEILEAWSSFKGEPQELKLPLAPDFPILYRQEEDRPQPRLDLETGRGMTTVVGRLRPDPILDWKYVVLSHNTVRGAAGAAILNAELMYRKNLL</sequence>
<evidence type="ECO:0000313" key="16">
    <source>
        <dbReference type="Proteomes" id="UP000232196"/>
    </source>
</evidence>
<dbReference type="RefSeq" id="WP_100707381.1">
    <property type="nucleotide sequence ID" value="NZ_NPDL01000006.1"/>
</dbReference>
<evidence type="ECO:0000256" key="8">
    <source>
        <dbReference type="ARBA" id="ARBA00022857"/>
    </source>
</evidence>
<dbReference type="NCBIfam" id="TIGR00978">
    <property type="entry name" value="asd_EA"/>
    <property type="match status" value="1"/>
</dbReference>
<dbReference type="InterPro" id="IPR051823">
    <property type="entry name" value="ASADH-related"/>
</dbReference>
<evidence type="ECO:0000256" key="3">
    <source>
        <dbReference type="ARBA" id="ARBA00005097"/>
    </source>
</evidence>
<evidence type="ECO:0000256" key="5">
    <source>
        <dbReference type="ARBA" id="ARBA00013120"/>
    </source>
</evidence>
<dbReference type="PANTHER" id="PTHR46718:SF1">
    <property type="entry name" value="ASPARTATE-SEMIALDEHYDE DEHYDROGENASE"/>
    <property type="match status" value="1"/>
</dbReference>
<comment type="similarity">
    <text evidence="4">Belongs to the aspartate-semialdehyde dehydrogenase family.</text>
</comment>
<dbReference type="UniPathway" id="UPA00051">
    <property type="reaction ID" value="UER00464"/>
</dbReference>
<evidence type="ECO:0000256" key="1">
    <source>
        <dbReference type="ARBA" id="ARBA00002492"/>
    </source>
</evidence>
<dbReference type="GO" id="GO:0050661">
    <property type="term" value="F:NADP binding"/>
    <property type="evidence" value="ECO:0007669"/>
    <property type="project" value="InterPro"/>
</dbReference>
<evidence type="ECO:0000256" key="12">
    <source>
        <dbReference type="ARBA" id="ARBA00023167"/>
    </source>
</evidence>
<evidence type="ECO:0000313" key="15">
    <source>
        <dbReference type="EMBL" id="PJZ24684.1"/>
    </source>
</evidence>
<keyword evidence="9" id="KW-0220">Diaminopimelate biosynthesis</keyword>
<keyword evidence="8" id="KW-0521">NADP</keyword>
<organism evidence="15 16">
    <name type="scientific">Leptospira hartskeerlii</name>
    <dbReference type="NCBI Taxonomy" id="2023177"/>
    <lineage>
        <taxon>Bacteria</taxon>
        <taxon>Pseudomonadati</taxon>
        <taxon>Spirochaetota</taxon>
        <taxon>Spirochaetia</taxon>
        <taxon>Leptospirales</taxon>
        <taxon>Leptospiraceae</taxon>
        <taxon>Leptospira</taxon>
    </lineage>
</organism>
<dbReference type="Proteomes" id="UP000232196">
    <property type="component" value="Unassembled WGS sequence"/>
</dbReference>
<evidence type="ECO:0000256" key="2">
    <source>
        <dbReference type="ARBA" id="ARBA00005021"/>
    </source>
</evidence>
<dbReference type="GO" id="GO:0019877">
    <property type="term" value="P:diaminopimelate biosynthetic process"/>
    <property type="evidence" value="ECO:0007669"/>
    <property type="project" value="UniProtKB-KW"/>
</dbReference>
<evidence type="ECO:0000256" key="7">
    <source>
        <dbReference type="ARBA" id="ARBA00022697"/>
    </source>
</evidence>
<name>A0A2M9XAK3_9LEPT</name>
<comment type="pathway">
    <text evidence="2">Amino-acid biosynthesis; L-methionine biosynthesis via de novo pathway; L-homoserine from L-aspartate: step 2/3.</text>
</comment>
<dbReference type="GO" id="GO:0051287">
    <property type="term" value="F:NAD binding"/>
    <property type="evidence" value="ECO:0007669"/>
    <property type="project" value="InterPro"/>
</dbReference>